<name>A0ABV5JL67_9RHOB</name>
<keyword evidence="3" id="KW-1185">Reference proteome</keyword>
<feature type="transmembrane region" description="Helical" evidence="1">
    <location>
        <begin position="37"/>
        <end position="56"/>
    </location>
</feature>
<evidence type="ECO:0000313" key="3">
    <source>
        <dbReference type="Proteomes" id="UP001589683"/>
    </source>
</evidence>
<gene>
    <name evidence="2" type="ORF">ACFFUT_16695</name>
</gene>
<organism evidence="2 3">
    <name type="scientific">Pseudohalocynthiibacter aestuariivivens</name>
    <dbReference type="NCBI Taxonomy" id="1591409"/>
    <lineage>
        <taxon>Bacteria</taxon>
        <taxon>Pseudomonadati</taxon>
        <taxon>Pseudomonadota</taxon>
        <taxon>Alphaproteobacteria</taxon>
        <taxon>Rhodobacterales</taxon>
        <taxon>Paracoccaceae</taxon>
        <taxon>Pseudohalocynthiibacter</taxon>
    </lineage>
</organism>
<feature type="transmembrane region" description="Helical" evidence="1">
    <location>
        <begin position="95"/>
        <end position="115"/>
    </location>
</feature>
<comment type="caution">
    <text evidence="2">The sequence shown here is derived from an EMBL/GenBank/DDBJ whole genome shotgun (WGS) entry which is preliminary data.</text>
</comment>
<keyword evidence="1" id="KW-1133">Transmembrane helix</keyword>
<dbReference type="RefSeq" id="WP_213888349.1">
    <property type="nucleotide sequence ID" value="NZ_JAGFNU010000003.1"/>
</dbReference>
<evidence type="ECO:0000313" key="2">
    <source>
        <dbReference type="EMBL" id="MFB9233433.1"/>
    </source>
</evidence>
<accession>A0ABV5JL67</accession>
<reference evidence="2 3" key="1">
    <citation type="submission" date="2024-09" db="EMBL/GenBank/DDBJ databases">
        <authorList>
            <person name="Sun Q."/>
            <person name="Mori K."/>
        </authorList>
    </citation>
    <scope>NUCLEOTIDE SEQUENCE [LARGE SCALE GENOMIC DNA]</scope>
    <source>
        <strain evidence="2 3">CECT 8726</strain>
    </source>
</reference>
<evidence type="ECO:0000256" key="1">
    <source>
        <dbReference type="SAM" id="Phobius"/>
    </source>
</evidence>
<proteinExistence type="predicted"/>
<keyword evidence="1" id="KW-0812">Transmembrane</keyword>
<dbReference type="EMBL" id="JBHMEA010000049">
    <property type="protein sequence ID" value="MFB9233433.1"/>
    <property type="molecule type" value="Genomic_DNA"/>
</dbReference>
<feature type="transmembrane region" description="Helical" evidence="1">
    <location>
        <begin position="62"/>
        <end position="83"/>
    </location>
</feature>
<feature type="transmembrane region" description="Helical" evidence="1">
    <location>
        <begin position="6"/>
        <end position="28"/>
    </location>
</feature>
<sequence>MNPDISFFIVLSPILASGIYLMGSVFLLHRGQYNKKLIVFQFLASMVLAITIFVPALVGSNFFLPVIATLNIAYWVSFFLTAVTPPRRNLISTRIAFFVVTTCTLATFLVTYIWVLQ</sequence>
<keyword evidence="1" id="KW-0472">Membrane</keyword>
<protein>
    <submittedName>
        <fullName evidence="2">Uncharacterized protein</fullName>
    </submittedName>
</protein>
<dbReference type="Proteomes" id="UP001589683">
    <property type="component" value="Unassembled WGS sequence"/>
</dbReference>